<feature type="compositionally biased region" description="Polar residues" evidence="1">
    <location>
        <begin position="761"/>
        <end position="770"/>
    </location>
</feature>
<feature type="region of interest" description="Disordered" evidence="1">
    <location>
        <begin position="1"/>
        <end position="540"/>
    </location>
</feature>
<evidence type="ECO:0000256" key="1">
    <source>
        <dbReference type="SAM" id="MobiDB-lite"/>
    </source>
</evidence>
<dbReference type="VEuPathDB" id="VectorBase:CSON005547"/>
<feature type="region of interest" description="Disordered" evidence="1">
    <location>
        <begin position="734"/>
        <end position="795"/>
    </location>
</feature>
<protein>
    <submittedName>
        <fullName evidence="2">CSON005547 protein</fullName>
    </submittedName>
</protein>
<sequence>METRDNERRERELTRDNEPRIESRERVESRDNARRMETRDSERRERVESRDNARRMETRDLERRERVESRNNARRMETRDNERRERELTRDNEPRIESRERVESRDNARRMETRDSERRERVESRDNARRMETRDLERRERVESRNNARRMETRDNERRERELTRDNEPRIESRERVESRDNARRMETRDSERRERVESRDNARRMETRDLERRERVESRNNARRMETRDNERRERELTRDNEPRIESRERVESRDNARRMETRDSERRERVESRDNARRMETRDLERRERVESRNNARRMETRDNERRERELTRDNEPRIESRERVESRDNARRMETRDSERRERVESRDNARRMETRDLERRERVESRNNARRMETRDNERRERELTRDNEPRIESRERVESRDNARRMETRDSERRERVESRDNARRMQARDNERRERELTRDNEPRIESRERVESRENARRMETRDNERREQKMPPKRKTSKEKPIKSQGIKRRPKNIEPKPSTSKAVAKQTEVDPKPGTSRSSSNEVDDESNVFNPQSYDDVKVKKFIKFVDFVKLNSNLEELVRSFAENRRVPPACIDRWALKVVYDICTHNHCNLPTFYLCFNSRLQELELTQMIKRNNEPSRKKAHVVDSELIKKYPIRECYIDLREEMVFDVCGCGVTAAMILNEKQVESGQPEMSEERFGDVIFNHVKMVLQKRRNETVQRCKEIEERNHGKFIFTKSVIEKMPPKRKTSKEKPIKSQGIKKRQKNIDPKPSTSKAVSKQSEVDPKPGTSRSSSHEVDDESNVFNPQSYDDVKVKKFIKFVDFVKSNSNLEELVRSFAENRKVTPTCIDRWALKVVYDICTHNHCNLPTFYLNFNRRKQELELTQMIKRNNEPSRKKAHAVDSELIKKYPIRECYIDLREEMVFDVCGCGVTAAMILNEKQVQSGQPEMSEERFGDVIFNHVKMVLQKRRNETVQRCKEIEGRNHGKFILLEEVDQDFLTLYTNAFELLGAFLIKDERHHNVLWYKSYMSRWFLPESAVKADLERRDEFLELRNHLETKNANAAFFKP</sequence>
<gene>
    <name evidence="2" type="primary">CSON005547</name>
</gene>
<feature type="compositionally biased region" description="Basic and acidic residues" evidence="1">
    <location>
        <begin position="1"/>
        <end position="478"/>
    </location>
</feature>
<dbReference type="EMBL" id="UFQT01002182">
    <property type="protein sequence ID" value="SSX32876.1"/>
    <property type="molecule type" value="Genomic_DNA"/>
</dbReference>
<proteinExistence type="predicted"/>
<reference evidence="2" key="1">
    <citation type="submission" date="2018-07" db="EMBL/GenBank/DDBJ databases">
        <authorList>
            <person name="Quirk P.G."/>
            <person name="Krulwich T.A."/>
        </authorList>
    </citation>
    <scope>NUCLEOTIDE SEQUENCE</scope>
</reference>
<accession>A0A336MRN5</accession>
<name>A0A336MRN5_CULSO</name>
<dbReference type="AlphaFoldDB" id="A0A336MRN5"/>
<evidence type="ECO:0000313" key="2">
    <source>
        <dbReference type="EMBL" id="SSX32876.1"/>
    </source>
</evidence>
<organism evidence="2">
    <name type="scientific">Culicoides sonorensis</name>
    <name type="common">Biting midge</name>
    <dbReference type="NCBI Taxonomy" id="179676"/>
    <lineage>
        <taxon>Eukaryota</taxon>
        <taxon>Metazoa</taxon>
        <taxon>Ecdysozoa</taxon>
        <taxon>Arthropoda</taxon>
        <taxon>Hexapoda</taxon>
        <taxon>Insecta</taxon>
        <taxon>Pterygota</taxon>
        <taxon>Neoptera</taxon>
        <taxon>Endopterygota</taxon>
        <taxon>Diptera</taxon>
        <taxon>Nematocera</taxon>
        <taxon>Chironomoidea</taxon>
        <taxon>Ceratopogonidae</taxon>
        <taxon>Ceratopogoninae</taxon>
        <taxon>Culicoides</taxon>
        <taxon>Monoculicoides</taxon>
    </lineage>
</organism>